<accession>A0A644TTI6</accession>
<dbReference type="AlphaFoldDB" id="A0A644TTI6"/>
<proteinExistence type="predicted"/>
<comment type="caution">
    <text evidence="1">The sequence shown here is derived from an EMBL/GenBank/DDBJ whole genome shotgun (WGS) entry which is preliminary data.</text>
</comment>
<organism evidence="1">
    <name type="scientific">bioreactor metagenome</name>
    <dbReference type="NCBI Taxonomy" id="1076179"/>
    <lineage>
        <taxon>unclassified sequences</taxon>
        <taxon>metagenomes</taxon>
        <taxon>ecological metagenomes</taxon>
    </lineage>
</organism>
<evidence type="ECO:0000313" key="1">
    <source>
        <dbReference type="EMBL" id="MPL70205.1"/>
    </source>
</evidence>
<dbReference type="EMBL" id="VSSQ01000051">
    <property type="protein sequence ID" value="MPL70205.1"/>
    <property type="molecule type" value="Genomic_DNA"/>
</dbReference>
<reference evidence="1" key="1">
    <citation type="submission" date="2019-08" db="EMBL/GenBank/DDBJ databases">
        <authorList>
            <person name="Kucharzyk K."/>
            <person name="Murdoch R.W."/>
            <person name="Higgins S."/>
            <person name="Loffler F."/>
        </authorList>
    </citation>
    <scope>NUCLEOTIDE SEQUENCE</scope>
</reference>
<name>A0A644TTI6_9ZZZZ</name>
<protein>
    <submittedName>
        <fullName evidence="1">Uncharacterized protein</fullName>
    </submittedName>
</protein>
<sequence length="318" mass="37800">MKRFVIIIFALTISFIGFAQQPTHSIEYEYHNVGVFNPEWEIYHSLNPKKFEHITGYYREELAKIIFNAVSSKQVKIYDQRKREISIDTVLNRIIEFEKREFGHTLKKDSVFKFIYPYISTYSFEEFVKYDFKTLSLEKTIKAYCPTLVRYKSFTDTKVDTVRLELFWIFPQDEVEEEDSKKNKEIKDDYFNIPDTVISLQPLKYPVQNPYTTSLFYKAKNKDASIVRADGSKFNAPKEVDDLFILKSTVYIENEETGVEEKKEVTSDIIPEDITHIRLGELWSINRNNLQIKKQVKYIIPLYIYDDKGFRQLGIRIR</sequence>
<gene>
    <name evidence="1" type="ORF">SDC9_15960</name>
</gene>